<protein>
    <recommendedName>
        <fullName evidence="3">Rapid ALkalinization Factor</fullName>
    </recommendedName>
</protein>
<dbReference type="EMBL" id="OIVN01002832">
    <property type="protein sequence ID" value="SPD06779.1"/>
    <property type="molecule type" value="Genomic_DNA"/>
</dbReference>
<feature type="chain" id="PRO_5014990189" description="Rapid ALkalinization Factor" evidence="1">
    <location>
        <begin position="31"/>
        <end position="109"/>
    </location>
</feature>
<evidence type="ECO:0000256" key="1">
    <source>
        <dbReference type="SAM" id="SignalP"/>
    </source>
</evidence>
<name>A0A2N9H579_FAGSY</name>
<sequence length="109" mass="12087">MVGETAKRGHFLAALLVMLMIFLFHPNNCGTAMSLESNATSIFDGPMDEPEFMFESEISRMLIDYKHVTDSSSNRGGALCSRRPYKTCLPQSNGKPVGETCDAYKRRGC</sequence>
<evidence type="ECO:0000313" key="2">
    <source>
        <dbReference type="EMBL" id="SPD06779.1"/>
    </source>
</evidence>
<keyword evidence="1" id="KW-0732">Signal</keyword>
<feature type="signal peptide" evidence="1">
    <location>
        <begin position="1"/>
        <end position="30"/>
    </location>
</feature>
<proteinExistence type="predicted"/>
<accession>A0A2N9H579</accession>
<organism evidence="2">
    <name type="scientific">Fagus sylvatica</name>
    <name type="common">Beechnut</name>
    <dbReference type="NCBI Taxonomy" id="28930"/>
    <lineage>
        <taxon>Eukaryota</taxon>
        <taxon>Viridiplantae</taxon>
        <taxon>Streptophyta</taxon>
        <taxon>Embryophyta</taxon>
        <taxon>Tracheophyta</taxon>
        <taxon>Spermatophyta</taxon>
        <taxon>Magnoliopsida</taxon>
        <taxon>eudicotyledons</taxon>
        <taxon>Gunneridae</taxon>
        <taxon>Pentapetalae</taxon>
        <taxon>rosids</taxon>
        <taxon>fabids</taxon>
        <taxon>Fagales</taxon>
        <taxon>Fagaceae</taxon>
        <taxon>Fagus</taxon>
    </lineage>
</organism>
<evidence type="ECO:0008006" key="3">
    <source>
        <dbReference type="Google" id="ProtNLM"/>
    </source>
</evidence>
<reference evidence="2" key="1">
    <citation type="submission" date="2018-02" db="EMBL/GenBank/DDBJ databases">
        <authorList>
            <person name="Cohen D.B."/>
            <person name="Kent A.D."/>
        </authorList>
    </citation>
    <scope>NUCLEOTIDE SEQUENCE</scope>
</reference>
<gene>
    <name evidence="2" type="ORF">FSB_LOCUS34661</name>
</gene>
<dbReference type="AlphaFoldDB" id="A0A2N9H579"/>